<comment type="pathway">
    <text evidence="3 17">Cofactor biosynthesis; L-ascorbate biosynthesis via UDP-alpha-D-glucuronate pathway; L-ascorbate from UDP-alpha-D-glucuronate: step 4/4.</text>
</comment>
<dbReference type="PANTHER" id="PTHR43762">
    <property type="entry name" value="L-GULONOLACTONE OXIDASE"/>
    <property type="match status" value="1"/>
</dbReference>
<dbReference type="InterPro" id="IPR016167">
    <property type="entry name" value="FAD-bd_PCMH_sub1"/>
</dbReference>
<organism evidence="19 20">
    <name type="scientific">Elysia chlorotica</name>
    <name type="common">Eastern emerald elysia</name>
    <name type="synonym">Sea slug</name>
    <dbReference type="NCBI Taxonomy" id="188477"/>
    <lineage>
        <taxon>Eukaryota</taxon>
        <taxon>Metazoa</taxon>
        <taxon>Spiralia</taxon>
        <taxon>Lophotrochozoa</taxon>
        <taxon>Mollusca</taxon>
        <taxon>Gastropoda</taxon>
        <taxon>Heterobranchia</taxon>
        <taxon>Euthyneura</taxon>
        <taxon>Panpulmonata</taxon>
        <taxon>Sacoglossa</taxon>
        <taxon>Placobranchoidea</taxon>
        <taxon>Plakobranchidae</taxon>
        <taxon>Elysia</taxon>
    </lineage>
</organism>
<dbReference type="GO" id="GO:0003885">
    <property type="term" value="F:D-arabinono-1,4-lactone oxidase activity"/>
    <property type="evidence" value="ECO:0007669"/>
    <property type="project" value="UniProtKB-UniRule"/>
</dbReference>
<keyword evidence="20" id="KW-1185">Reference proteome</keyword>
<evidence type="ECO:0000256" key="12">
    <source>
        <dbReference type="ARBA" id="ARBA00022848"/>
    </source>
</evidence>
<dbReference type="SUPFAM" id="SSF56176">
    <property type="entry name" value="FAD-binding/transporter-associated domain-like"/>
    <property type="match status" value="1"/>
</dbReference>
<dbReference type="GO" id="GO:0050105">
    <property type="term" value="F:L-gulonolactone oxidase activity"/>
    <property type="evidence" value="ECO:0007669"/>
    <property type="project" value="UniProtKB-EC"/>
</dbReference>
<comment type="cofactor">
    <cofactor evidence="1 17">
        <name>FAD</name>
        <dbReference type="ChEBI" id="CHEBI:57692"/>
    </cofactor>
</comment>
<accession>A0A433TRX8</accession>
<evidence type="ECO:0000256" key="6">
    <source>
        <dbReference type="ARBA" id="ARBA00017520"/>
    </source>
</evidence>
<keyword evidence="11 17" id="KW-0274">FAD</keyword>
<dbReference type="EMBL" id="RQTK01000209">
    <property type="protein sequence ID" value="RUS84314.1"/>
    <property type="molecule type" value="Genomic_DNA"/>
</dbReference>
<evidence type="ECO:0000256" key="11">
    <source>
        <dbReference type="ARBA" id="ARBA00022827"/>
    </source>
</evidence>
<keyword evidence="9 17" id="KW-0812">Transmembrane</keyword>
<dbReference type="UniPathway" id="UPA00991">
    <property type="reaction ID" value="UER00939"/>
</dbReference>
<keyword evidence="8 17" id="KW-0060">Ascorbate biosynthesis</keyword>
<comment type="similarity">
    <text evidence="4 17">Belongs to the oxygen-dependent FAD-linked oxidoreductase family.</text>
</comment>
<dbReference type="OrthoDB" id="610608at2759"/>
<dbReference type="InterPro" id="IPR016171">
    <property type="entry name" value="Vanillyl_alc_oxidase_C-sub2"/>
</dbReference>
<dbReference type="InterPro" id="IPR010031">
    <property type="entry name" value="FAD_lactone_oxidase-like"/>
</dbReference>
<evidence type="ECO:0000313" key="20">
    <source>
        <dbReference type="Proteomes" id="UP000271974"/>
    </source>
</evidence>
<evidence type="ECO:0000256" key="5">
    <source>
        <dbReference type="ARBA" id="ARBA00013121"/>
    </source>
</evidence>
<comment type="catalytic activity">
    <reaction evidence="16 17">
        <text>L-gulono-1,4-lactone + O2 = L-ascorbate + H2O2 + H(+)</text>
        <dbReference type="Rhea" id="RHEA:32363"/>
        <dbReference type="ChEBI" id="CHEBI:15378"/>
        <dbReference type="ChEBI" id="CHEBI:15379"/>
        <dbReference type="ChEBI" id="CHEBI:16240"/>
        <dbReference type="ChEBI" id="CHEBI:17587"/>
        <dbReference type="ChEBI" id="CHEBI:38290"/>
        <dbReference type="EC" id="1.1.3.8"/>
    </reaction>
</comment>
<protein>
    <recommendedName>
        <fullName evidence="6 17">L-gulonolactone oxidase</fullName>
        <shortName evidence="17">LGO</shortName>
        <ecNumber evidence="5 17">1.1.3.8</ecNumber>
    </recommendedName>
</protein>
<dbReference type="Gene3D" id="3.30.43.10">
    <property type="entry name" value="Uridine Diphospho-n-acetylenolpyruvylglucosamine Reductase, domain 2"/>
    <property type="match status" value="1"/>
</dbReference>
<evidence type="ECO:0000256" key="3">
    <source>
        <dbReference type="ARBA" id="ARBA00004764"/>
    </source>
</evidence>
<feature type="domain" description="FAD-binding PCMH-type" evidence="18">
    <location>
        <begin position="22"/>
        <end position="193"/>
    </location>
</feature>
<dbReference type="InterPro" id="IPR036318">
    <property type="entry name" value="FAD-bd_PCMH-like_sf"/>
</dbReference>
<dbReference type="STRING" id="188477.A0A433TRX8"/>
<dbReference type="NCBIfam" id="TIGR01678">
    <property type="entry name" value="FAD_lactone_ox"/>
    <property type="match status" value="1"/>
</dbReference>
<keyword evidence="10 17" id="KW-0256">Endoplasmic reticulum</keyword>
<evidence type="ECO:0000256" key="16">
    <source>
        <dbReference type="ARBA" id="ARBA00048083"/>
    </source>
</evidence>
<dbReference type="PROSITE" id="PS00862">
    <property type="entry name" value="OX2_COVAL_FAD"/>
    <property type="match status" value="1"/>
</dbReference>
<dbReference type="InterPro" id="IPR006093">
    <property type="entry name" value="Oxy_OxRdtase_FAD_BS"/>
</dbReference>
<keyword evidence="14 17" id="KW-0560">Oxidoreductase</keyword>
<evidence type="ECO:0000256" key="15">
    <source>
        <dbReference type="ARBA" id="ARBA00023136"/>
    </source>
</evidence>
<dbReference type="GO" id="GO:0019853">
    <property type="term" value="P:L-ascorbic acid biosynthetic process"/>
    <property type="evidence" value="ECO:0007669"/>
    <property type="project" value="UniProtKB-KW"/>
</dbReference>
<evidence type="ECO:0000256" key="17">
    <source>
        <dbReference type="RuleBase" id="RU367158"/>
    </source>
</evidence>
<dbReference type="InterPro" id="IPR030654">
    <property type="entry name" value="Sugar_lactone_oxidase"/>
</dbReference>
<evidence type="ECO:0000256" key="14">
    <source>
        <dbReference type="ARBA" id="ARBA00023002"/>
    </source>
</evidence>
<keyword evidence="12 17" id="KW-0492">Microsome</keyword>
<comment type="subcellular location">
    <subcellularLocation>
        <location evidence="17">Microsome membrane</location>
        <topology evidence="17">Single-pass membrane protein</topology>
    </subcellularLocation>
    <subcellularLocation>
        <location evidence="17">Endoplasmic reticulum membrane</location>
        <topology evidence="17">Single-pass membrane protein</topology>
    </subcellularLocation>
</comment>
<dbReference type="Proteomes" id="UP000271974">
    <property type="component" value="Unassembled WGS sequence"/>
</dbReference>
<comment type="function">
    <text evidence="2 17">Oxidizes L-gulono-1,4-lactone to hydrogen peroxide and L-xylo-hexulonolactone which spontaneously isomerizes to L-ascorbate.</text>
</comment>
<dbReference type="GO" id="GO:0005789">
    <property type="term" value="C:endoplasmic reticulum membrane"/>
    <property type="evidence" value="ECO:0007669"/>
    <property type="project" value="UniProtKB-SubCell"/>
</dbReference>
<dbReference type="InterPro" id="IPR016169">
    <property type="entry name" value="FAD-bd_PCMH_sub2"/>
</dbReference>
<dbReference type="InterPro" id="IPR006094">
    <property type="entry name" value="Oxid_FAD_bind_N"/>
</dbReference>
<evidence type="ECO:0000313" key="19">
    <source>
        <dbReference type="EMBL" id="RUS84314.1"/>
    </source>
</evidence>
<keyword evidence="7 17" id="KW-0285">Flavoprotein</keyword>
<evidence type="ECO:0000256" key="2">
    <source>
        <dbReference type="ARBA" id="ARBA00003303"/>
    </source>
</evidence>
<evidence type="ECO:0000256" key="1">
    <source>
        <dbReference type="ARBA" id="ARBA00001974"/>
    </source>
</evidence>
<evidence type="ECO:0000256" key="8">
    <source>
        <dbReference type="ARBA" id="ARBA00022644"/>
    </source>
</evidence>
<dbReference type="GO" id="GO:0071949">
    <property type="term" value="F:FAD binding"/>
    <property type="evidence" value="ECO:0007669"/>
    <property type="project" value="UniProtKB-UniRule"/>
</dbReference>
<comment type="caution">
    <text evidence="19">The sequence shown here is derived from an EMBL/GenBank/DDBJ whole genome shotgun (WGS) entry which is preliminary data.</text>
</comment>
<dbReference type="EC" id="1.1.3.8" evidence="5 17"/>
<dbReference type="Gene3D" id="3.30.465.10">
    <property type="match status" value="1"/>
</dbReference>
<dbReference type="PIRSF" id="PIRSF000136">
    <property type="entry name" value="LGO_GLO"/>
    <property type="match status" value="1"/>
</dbReference>
<evidence type="ECO:0000259" key="18">
    <source>
        <dbReference type="PROSITE" id="PS51387"/>
    </source>
</evidence>
<evidence type="ECO:0000256" key="9">
    <source>
        <dbReference type="ARBA" id="ARBA00022692"/>
    </source>
</evidence>
<dbReference type="PROSITE" id="PS51387">
    <property type="entry name" value="FAD_PCMH"/>
    <property type="match status" value="1"/>
</dbReference>
<dbReference type="Pfam" id="PF01565">
    <property type="entry name" value="FAD_binding_4"/>
    <property type="match status" value="1"/>
</dbReference>
<dbReference type="AlphaFoldDB" id="A0A433TRX8"/>
<dbReference type="Gene3D" id="3.30.70.2520">
    <property type="match status" value="1"/>
</dbReference>
<evidence type="ECO:0000256" key="13">
    <source>
        <dbReference type="ARBA" id="ARBA00022989"/>
    </source>
</evidence>
<dbReference type="Pfam" id="PF04030">
    <property type="entry name" value="ALO"/>
    <property type="match status" value="1"/>
</dbReference>
<name>A0A433TRX8_ELYCH</name>
<dbReference type="InterPro" id="IPR016166">
    <property type="entry name" value="FAD-bd_PCMH"/>
</dbReference>
<dbReference type="Gene3D" id="1.10.45.10">
    <property type="entry name" value="Vanillyl-alcohol Oxidase, Chain A, domain 4"/>
    <property type="match status" value="1"/>
</dbReference>
<sequence length="454" mass="51354">MSADIRTLGKSGKQFMNWAKTYSCTPELYFEPETTEEIKQILSYASQKGKKVKTVGCGHSPSDLACTTDFMISLARYNKVLKVDKEKLQVTVQGGCLIKDLNEVILPNVGMAFSTQGTVSDLTAAGIISTGTHGSGANYCNISACVVDLELMLSSGEVIKISQTENAELLPVASLSLGSVGVILSITFQCEKAFNLHLRQSPDTLGNVMANLDSYVDGSEHFRMVWYPHTESVICFSADRTKKLPNAKTSWLWDMLVGYYLLQFFLWISTFIPRLVPIINRTHFSLFGNVVAEKVNRSDLIFNFNCLFQQYVMEWAVPREKTSAVMFELKAWIEQTRFPAHMVVEIRFVKGDNNYLSPCYLQDSCYINILMFRPFNKLVAHEAYWTAFQNIATKHGGRPHWAKDHNFSGAEFQSLYPKWREFCQARDKLDPNGMFLNSNLERVFGMKPSNCHTV</sequence>
<keyword evidence="13 17" id="KW-1133">Transmembrane helix</keyword>
<dbReference type="InterPro" id="IPR007173">
    <property type="entry name" value="ALO_C"/>
</dbReference>
<evidence type="ECO:0000256" key="4">
    <source>
        <dbReference type="ARBA" id="ARBA00005466"/>
    </source>
</evidence>
<keyword evidence="15 17" id="KW-0472">Membrane</keyword>
<proteinExistence type="inferred from homology"/>
<evidence type="ECO:0000256" key="7">
    <source>
        <dbReference type="ARBA" id="ARBA00022630"/>
    </source>
</evidence>
<feature type="transmembrane region" description="Helical" evidence="17">
    <location>
        <begin position="251"/>
        <end position="272"/>
    </location>
</feature>
<gene>
    <name evidence="19" type="ORF">EGW08_007908</name>
</gene>
<reference evidence="19 20" key="1">
    <citation type="submission" date="2019-01" db="EMBL/GenBank/DDBJ databases">
        <title>A draft genome assembly of the solar-powered sea slug Elysia chlorotica.</title>
        <authorList>
            <person name="Cai H."/>
            <person name="Li Q."/>
            <person name="Fang X."/>
            <person name="Li J."/>
            <person name="Curtis N.E."/>
            <person name="Altenburger A."/>
            <person name="Shibata T."/>
            <person name="Feng M."/>
            <person name="Maeda T."/>
            <person name="Schwartz J.A."/>
            <person name="Shigenobu S."/>
            <person name="Lundholm N."/>
            <person name="Nishiyama T."/>
            <person name="Yang H."/>
            <person name="Hasebe M."/>
            <person name="Li S."/>
            <person name="Pierce S.K."/>
            <person name="Wang J."/>
        </authorList>
    </citation>
    <scope>NUCLEOTIDE SEQUENCE [LARGE SCALE GENOMIC DNA]</scope>
    <source>
        <strain evidence="19">EC2010</strain>
        <tissue evidence="19">Whole organism of an adult</tissue>
    </source>
</reference>
<dbReference type="PANTHER" id="PTHR43762:SF8">
    <property type="entry name" value="L-GULONOLACTONE OXIDASE"/>
    <property type="match status" value="1"/>
</dbReference>
<evidence type="ECO:0000256" key="10">
    <source>
        <dbReference type="ARBA" id="ARBA00022824"/>
    </source>
</evidence>